<feature type="transmembrane region" description="Helical" evidence="1">
    <location>
        <begin position="20"/>
        <end position="39"/>
    </location>
</feature>
<feature type="non-terminal residue" evidence="2">
    <location>
        <position position="223"/>
    </location>
</feature>
<keyword evidence="1" id="KW-0812">Transmembrane</keyword>
<dbReference type="STRING" id="1141098.A0A1Y2D6N1"/>
<keyword evidence="1" id="KW-1133">Transmembrane helix</keyword>
<gene>
    <name evidence="2" type="ORF">BCR38DRAFT_310813</name>
</gene>
<dbReference type="AlphaFoldDB" id="A0A1Y2D6N1"/>
<comment type="caution">
    <text evidence="2">The sequence shown here is derived from an EMBL/GenBank/DDBJ whole genome shotgun (WGS) entry which is preliminary data.</text>
</comment>
<keyword evidence="1" id="KW-0472">Membrane</keyword>
<dbReference type="OrthoDB" id="3903561at2759"/>
<feature type="transmembrane region" description="Helical" evidence="1">
    <location>
        <begin position="163"/>
        <end position="182"/>
    </location>
</feature>
<dbReference type="Proteomes" id="UP000193689">
    <property type="component" value="Unassembled WGS sequence"/>
</dbReference>
<dbReference type="GeneID" id="63770867"/>
<name>A0A1Y2D6N1_9PEZI</name>
<sequence length="223" mass="26102">KQTWKEVWHDLRSGRWGRVGLWLLFFCWVIFILLVIYSLGSYDSSSSFSDYTSRSAYQPDGNFSPFIGNFKIWDSSGFFEITLRLARVDFIFQLTLMDWQLVGRFGQTILAYVSWRTFADYISTSMAHSPITYRTFWIVFIQNEPGLTSIFRLMRDSIKYRRLELVVAMLFMVATMVFLLAWPTLASAMTGYTTANEAYIKSLDDENTIKFSYLKPLSYVIHD</sequence>
<dbReference type="RefSeq" id="XP_040709395.1">
    <property type="nucleotide sequence ID" value="XM_040854655.1"/>
</dbReference>
<evidence type="ECO:0000313" key="3">
    <source>
        <dbReference type="Proteomes" id="UP000193689"/>
    </source>
</evidence>
<reference evidence="2 3" key="1">
    <citation type="submission" date="2016-07" db="EMBL/GenBank/DDBJ databases">
        <title>Pervasive Adenine N6-methylation of Active Genes in Fungi.</title>
        <authorList>
            <consortium name="DOE Joint Genome Institute"/>
            <person name="Mondo S.J."/>
            <person name="Dannebaum R.O."/>
            <person name="Kuo R.C."/>
            <person name="Labutti K."/>
            <person name="Haridas S."/>
            <person name="Kuo A."/>
            <person name="Salamov A."/>
            <person name="Ahrendt S.R."/>
            <person name="Lipzen A."/>
            <person name="Sullivan W."/>
            <person name="Andreopoulos W.B."/>
            <person name="Clum A."/>
            <person name="Lindquist E."/>
            <person name="Daum C."/>
            <person name="Ramamoorthy G.K."/>
            <person name="Gryganskyi A."/>
            <person name="Culley D."/>
            <person name="Magnuson J.K."/>
            <person name="James T.Y."/>
            <person name="O'Malley M.A."/>
            <person name="Stajich J.E."/>
            <person name="Spatafora J.W."/>
            <person name="Visel A."/>
            <person name="Grigoriev I.V."/>
        </authorList>
    </citation>
    <scope>NUCLEOTIDE SEQUENCE [LARGE SCALE GENOMIC DNA]</scope>
    <source>
        <strain evidence="2 3">CBS 129021</strain>
    </source>
</reference>
<organism evidence="2 3">
    <name type="scientific">Pseudomassariella vexata</name>
    <dbReference type="NCBI Taxonomy" id="1141098"/>
    <lineage>
        <taxon>Eukaryota</taxon>
        <taxon>Fungi</taxon>
        <taxon>Dikarya</taxon>
        <taxon>Ascomycota</taxon>
        <taxon>Pezizomycotina</taxon>
        <taxon>Sordariomycetes</taxon>
        <taxon>Xylariomycetidae</taxon>
        <taxon>Amphisphaeriales</taxon>
        <taxon>Pseudomassariaceae</taxon>
        <taxon>Pseudomassariella</taxon>
    </lineage>
</organism>
<evidence type="ECO:0000256" key="1">
    <source>
        <dbReference type="SAM" id="Phobius"/>
    </source>
</evidence>
<dbReference type="InParanoid" id="A0A1Y2D6N1"/>
<keyword evidence="3" id="KW-1185">Reference proteome</keyword>
<protein>
    <submittedName>
        <fullName evidence="2">Uncharacterized protein</fullName>
    </submittedName>
</protein>
<dbReference type="EMBL" id="MCFJ01000030">
    <property type="protein sequence ID" value="ORY54948.1"/>
    <property type="molecule type" value="Genomic_DNA"/>
</dbReference>
<evidence type="ECO:0000313" key="2">
    <source>
        <dbReference type="EMBL" id="ORY54948.1"/>
    </source>
</evidence>
<accession>A0A1Y2D6N1</accession>
<proteinExistence type="predicted"/>
<feature type="non-terminal residue" evidence="2">
    <location>
        <position position="1"/>
    </location>
</feature>